<dbReference type="SUPFAM" id="SSF103088">
    <property type="entry name" value="OmpA-like"/>
    <property type="match status" value="1"/>
</dbReference>
<evidence type="ECO:0000256" key="4">
    <source>
        <dbReference type="SAM" id="SignalP"/>
    </source>
</evidence>
<dbReference type="InterPro" id="IPR006664">
    <property type="entry name" value="OMP_bac"/>
</dbReference>
<dbReference type="PANTHER" id="PTHR30329">
    <property type="entry name" value="STATOR ELEMENT OF FLAGELLAR MOTOR COMPLEX"/>
    <property type="match status" value="1"/>
</dbReference>
<accession>A0ABU8C4B4</accession>
<gene>
    <name evidence="6" type="ORF">MN202_05440</name>
</gene>
<organism evidence="6 7">
    <name type="scientific">Rheinheimera muenzenbergensis</name>
    <dbReference type="NCBI Taxonomy" id="1193628"/>
    <lineage>
        <taxon>Bacteria</taxon>
        <taxon>Pseudomonadati</taxon>
        <taxon>Pseudomonadota</taxon>
        <taxon>Gammaproteobacteria</taxon>
        <taxon>Chromatiales</taxon>
        <taxon>Chromatiaceae</taxon>
        <taxon>Rheinheimera</taxon>
    </lineage>
</organism>
<dbReference type="RefSeq" id="WP_335735080.1">
    <property type="nucleotide sequence ID" value="NZ_JALAAR010000003.1"/>
</dbReference>
<dbReference type="Pfam" id="PF18393">
    <property type="entry name" value="MotY_N"/>
    <property type="match status" value="1"/>
</dbReference>
<dbReference type="InterPro" id="IPR050330">
    <property type="entry name" value="Bact_OuterMem_StrucFunc"/>
</dbReference>
<evidence type="ECO:0000256" key="1">
    <source>
        <dbReference type="ARBA" id="ARBA00004442"/>
    </source>
</evidence>
<reference evidence="6 7" key="1">
    <citation type="journal article" date="2023" name="Ecotoxicol. Environ. Saf.">
        <title>Mercury remediation potential of mercury-resistant strain Rheinheimera metallidurans sp. nov. isolated from a municipal waste dumping site.</title>
        <authorList>
            <person name="Yadav V."/>
            <person name="Manjhi A."/>
            <person name="Vadakedath N."/>
        </authorList>
    </citation>
    <scope>NUCLEOTIDE SEQUENCE [LARGE SCALE GENOMIC DNA]</scope>
    <source>
        <strain evidence="6 7">E-49</strain>
    </source>
</reference>
<protein>
    <submittedName>
        <fullName evidence="6">OmpA family protein</fullName>
    </submittedName>
</protein>
<dbReference type="Gene3D" id="3.30.1330.60">
    <property type="entry name" value="OmpA-like domain"/>
    <property type="match status" value="1"/>
</dbReference>
<dbReference type="PROSITE" id="PS51123">
    <property type="entry name" value="OMPA_2"/>
    <property type="match status" value="1"/>
</dbReference>
<evidence type="ECO:0000256" key="3">
    <source>
        <dbReference type="PROSITE-ProRule" id="PRU00473"/>
    </source>
</evidence>
<dbReference type="InterPro" id="IPR036737">
    <property type="entry name" value="OmpA-like_sf"/>
</dbReference>
<dbReference type="PRINTS" id="PR01021">
    <property type="entry name" value="OMPADOMAIN"/>
</dbReference>
<evidence type="ECO:0000313" key="6">
    <source>
        <dbReference type="EMBL" id="MEH8016664.1"/>
    </source>
</evidence>
<dbReference type="InterPro" id="IPR041544">
    <property type="entry name" value="MotY_N"/>
</dbReference>
<comment type="subcellular location">
    <subcellularLocation>
        <location evidence="1">Cell outer membrane</location>
    </subcellularLocation>
</comment>
<keyword evidence="4" id="KW-0732">Signal</keyword>
<feature type="domain" description="OmpA-like" evidence="5">
    <location>
        <begin position="165"/>
        <end position="281"/>
    </location>
</feature>
<evidence type="ECO:0000256" key="2">
    <source>
        <dbReference type="ARBA" id="ARBA00023136"/>
    </source>
</evidence>
<dbReference type="Pfam" id="PF00691">
    <property type="entry name" value="OmpA"/>
    <property type="match status" value="1"/>
</dbReference>
<evidence type="ECO:0000313" key="7">
    <source>
        <dbReference type="Proteomes" id="UP001375382"/>
    </source>
</evidence>
<name>A0ABU8C4B4_9GAMM</name>
<dbReference type="PANTHER" id="PTHR30329:SF17">
    <property type="entry name" value="LIPOPROTEIN YFIB-RELATED"/>
    <property type="match status" value="1"/>
</dbReference>
<dbReference type="InterPro" id="IPR006665">
    <property type="entry name" value="OmpA-like"/>
</dbReference>
<dbReference type="Gene3D" id="2.60.40.2540">
    <property type="match status" value="1"/>
</dbReference>
<feature type="signal peptide" evidence="4">
    <location>
        <begin position="1"/>
        <end position="20"/>
    </location>
</feature>
<sequence>MTWLYLGVWSALSVANTALAAVQQPAEQAQWQLSGDAFQCQLQQQISGLGQVRFILNPGQPLQLQLSLAQPHDALEQVSVAARGADWQAASAQWLTERYVAELYHHSQASFIKAALPLLQQIQAGAWLHFSVGNASVERTLLLSSTHPARAVADFQGCVAKMAPLSWQQARQHELYFNTGRYQLDAEQLQWLGKLARYIALDRKVTKILLDGHTDDVGTTLANRLLSQQRADEVAAQLLELGVPATMLEVRAHGNRYPLQQSRGTAEANNRRVSLRLIRTTELAGANKP</sequence>
<proteinExistence type="predicted"/>
<comment type="caution">
    <text evidence="6">The sequence shown here is derived from an EMBL/GenBank/DDBJ whole genome shotgun (WGS) entry which is preliminary data.</text>
</comment>
<evidence type="ECO:0000259" key="5">
    <source>
        <dbReference type="PROSITE" id="PS51123"/>
    </source>
</evidence>
<dbReference type="CDD" id="cd07185">
    <property type="entry name" value="OmpA_C-like"/>
    <property type="match status" value="1"/>
</dbReference>
<dbReference type="PRINTS" id="PR01023">
    <property type="entry name" value="NAFLGMOTY"/>
</dbReference>
<dbReference type="Proteomes" id="UP001375382">
    <property type="component" value="Unassembled WGS sequence"/>
</dbReference>
<keyword evidence="7" id="KW-1185">Reference proteome</keyword>
<dbReference type="EMBL" id="JALAAR010000003">
    <property type="protein sequence ID" value="MEH8016664.1"/>
    <property type="molecule type" value="Genomic_DNA"/>
</dbReference>
<feature type="chain" id="PRO_5046119953" evidence="4">
    <location>
        <begin position="21"/>
        <end position="289"/>
    </location>
</feature>
<keyword evidence="2 3" id="KW-0472">Membrane</keyword>